<keyword evidence="9" id="KW-1185">Reference proteome</keyword>
<comment type="subcellular location">
    <subcellularLocation>
        <location evidence="1 6">Membrane</location>
        <topology evidence="1 6">Multi-pass membrane protein</topology>
    </subcellularLocation>
</comment>
<accession>A0ABQ5KWX3</accession>
<evidence type="ECO:0000256" key="7">
    <source>
        <dbReference type="SAM" id="Phobius"/>
    </source>
</evidence>
<name>A0ABQ5KWX3_9EUKA</name>
<keyword evidence="5 7" id="KW-0472">Membrane</keyword>
<evidence type="ECO:0000256" key="3">
    <source>
        <dbReference type="ARBA" id="ARBA00022692"/>
    </source>
</evidence>
<evidence type="ECO:0000256" key="6">
    <source>
        <dbReference type="RuleBase" id="RU362006"/>
    </source>
</evidence>
<dbReference type="PANTHER" id="PTHR12300">
    <property type="entry name" value="HVA22-LIKE PROTEINS"/>
    <property type="match status" value="1"/>
</dbReference>
<evidence type="ECO:0000256" key="4">
    <source>
        <dbReference type="ARBA" id="ARBA00022989"/>
    </source>
</evidence>
<gene>
    <name evidence="8" type="ORF">ADUPG1_009806</name>
</gene>
<protein>
    <submittedName>
        <fullName evidence="8">TB2/DP1/HVA22-related protein like protein</fullName>
    </submittedName>
</protein>
<evidence type="ECO:0000256" key="2">
    <source>
        <dbReference type="ARBA" id="ARBA00008573"/>
    </source>
</evidence>
<dbReference type="EMBL" id="BQXS01011335">
    <property type="protein sequence ID" value="GKT36926.1"/>
    <property type="molecule type" value="Genomic_DNA"/>
</dbReference>
<comment type="similarity">
    <text evidence="2 6">Belongs to the DP1 family.</text>
</comment>
<feature type="transmembrane region" description="Helical" evidence="7">
    <location>
        <begin position="29"/>
        <end position="49"/>
    </location>
</feature>
<dbReference type="Pfam" id="PF03134">
    <property type="entry name" value="TB2_DP1_HVA22"/>
    <property type="match status" value="1"/>
</dbReference>
<evidence type="ECO:0000256" key="5">
    <source>
        <dbReference type="ARBA" id="ARBA00023136"/>
    </source>
</evidence>
<proteinExistence type="inferred from homology"/>
<organism evidence="8 9">
    <name type="scientific">Aduncisulcus paluster</name>
    <dbReference type="NCBI Taxonomy" id="2918883"/>
    <lineage>
        <taxon>Eukaryota</taxon>
        <taxon>Metamonada</taxon>
        <taxon>Carpediemonas-like organisms</taxon>
        <taxon>Aduncisulcus</taxon>
    </lineage>
</organism>
<evidence type="ECO:0000313" key="9">
    <source>
        <dbReference type="Proteomes" id="UP001057375"/>
    </source>
</evidence>
<sequence>MLWSKSPSSNLSSLSGPPSPAQGDDLNSMFFWVVFGCLRVLEFFVNFLISINSILYIICRTAFLFALQIPYLNLPERIFRDFIEPFLAHHEKKIDKGIKEGKKLAAEATEKAMDIAEDVADKAKETYEKMTK</sequence>
<dbReference type="Proteomes" id="UP001057375">
    <property type="component" value="Unassembled WGS sequence"/>
</dbReference>
<dbReference type="InterPro" id="IPR004345">
    <property type="entry name" value="TB2_DP1_HVA22"/>
</dbReference>
<dbReference type="PANTHER" id="PTHR12300:SF161">
    <property type="entry name" value="RECEPTOR EXPRESSION-ENHANCING PROTEIN"/>
    <property type="match status" value="1"/>
</dbReference>
<keyword evidence="4 7" id="KW-1133">Transmembrane helix</keyword>
<reference evidence="8" key="1">
    <citation type="submission" date="2022-03" db="EMBL/GenBank/DDBJ databases">
        <title>Draft genome sequence of Aduncisulcus paluster, a free-living microaerophilic Fornicata.</title>
        <authorList>
            <person name="Yuyama I."/>
            <person name="Kume K."/>
            <person name="Tamura T."/>
            <person name="Inagaki Y."/>
            <person name="Hashimoto T."/>
        </authorList>
    </citation>
    <scope>NUCLEOTIDE SEQUENCE</scope>
    <source>
        <strain evidence="8">NY0171</strain>
    </source>
</reference>
<keyword evidence="3 7" id="KW-0812">Transmembrane</keyword>
<comment type="caution">
    <text evidence="8">The sequence shown here is derived from an EMBL/GenBank/DDBJ whole genome shotgun (WGS) entry which is preliminary data.</text>
</comment>
<evidence type="ECO:0000313" key="8">
    <source>
        <dbReference type="EMBL" id="GKT36926.1"/>
    </source>
</evidence>
<evidence type="ECO:0000256" key="1">
    <source>
        <dbReference type="ARBA" id="ARBA00004141"/>
    </source>
</evidence>